<evidence type="ECO:0000313" key="2">
    <source>
        <dbReference type="EMBL" id="KAG7310414.1"/>
    </source>
</evidence>
<organism evidence="2 3">
    <name type="scientific">Plutella xylostella</name>
    <name type="common">Diamondback moth</name>
    <name type="synonym">Plutella maculipennis</name>
    <dbReference type="NCBI Taxonomy" id="51655"/>
    <lineage>
        <taxon>Eukaryota</taxon>
        <taxon>Metazoa</taxon>
        <taxon>Ecdysozoa</taxon>
        <taxon>Arthropoda</taxon>
        <taxon>Hexapoda</taxon>
        <taxon>Insecta</taxon>
        <taxon>Pterygota</taxon>
        <taxon>Neoptera</taxon>
        <taxon>Endopterygota</taxon>
        <taxon>Lepidoptera</taxon>
        <taxon>Glossata</taxon>
        <taxon>Ditrysia</taxon>
        <taxon>Yponomeutoidea</taxon>
        <taxon>Plutellidae</taxon>
        <taxon>Plutella</taxon>
    </lineage>
</organism>
<protein>
    <submittedName>
        <fullName evidence="2">Uncharacterized protein</fullName>
    </submittedName>
</protein>
<proteinExistence type="predicted"/>
<keyword evidence="3" id="KW-1185">Reference proteome</keyword>
<comment type="caution">
    <text evidence="2">The sequence shown here is derived from an EMBL/GenBank/DDBJ whole genome shotgun (WGS) entry which is preliminary data.</text>
</comment>
<accession>A0ABQ7QZE8</accession>
<reference evidence="2 3" key="1">
    <citation type="submission" date="2021-06" db="EMBL/GenBank/DDBJ databases">
        <title>A haploid diamondback moth (Plutella xylostella L.) genome assembly resolves 31 chromosomes and identifies a diamide resistance mutation.</title>
        <authorList>
            <person name="Ward C.M."/>
            <person name="Perry K.D."/>
            <person name="Baker G."/>
            <person name="Powis K."/>
            <person name="Heckel D.G."/>
            <person name="Baxter S.W."/>
        </authorList>
    </citation>
    <scope>NUCLEOTIDE SEQUENCE [LARGE SCALE GENOMIC DNA]</scope>
    <source>
        <strain evidence="2 3">LV</strain>
        <tissue evidence="2">Single pupa</tissue>
    </source>
</reference>
<name>A0ABQ7QZE8_PLUXY</name>
<dbReference type="Proteomes" id="UP000823941">
    <property type="component" value="Chromosome 5"/>
</dbReference>
<gene>
    <name evidence="2" type="ORF">JYU34_003190</name>
</gene>
<evidence type="ECO:0000313" key="3">
    <source>
        <dbReference type="Proteomes" id="UP000823941"/>
    </source>
</evidence>
<evidence type="ECO:0000256" key="1">
    <source>
        <dbReference type="SAM" id="MobiDB-lite"/>
    </source>
</evidence>
<dbReference type="EMBL" id="JAHIBW010000005">
    <property type="protein sequence ID" value="KAG7310414.1"/>
    <property type="molecule type" value="Genomic_DNA"/>
</dbReference>
<sequence length="74" mass="8218">MKKVHLPVYESPPLLVTLPLGYLYERRSSGLEGSHAHGTVRRSSRMKGVSSHAHANDSASKTRKVSTQRYNLVS</sequence>
<feature type="region of interest" description="Disordered" evidence="1">
    <location>
        <begin position="30"/>
        <end position="74"/>
    </location>
</feature>